<evidence type="ECO:0000313" key="2">
    <source>
        <dbReference type="EMBL" id="MED4403338.1"/>
    </source>
</evidence>
<evidence type="ECO:0000256" key="1">
    <source>
        <dbReference type="SAM" id="Phobius"/>
    </source>
</evidence>
<keyword evidence="1" id="KW-0472">Membrane</keyword>
<dbReference type="RefSeq" id="WP_066226581.1">
    <property type="nucleotide sequence ID" value="NZ_JARTFQ010000001.1"/>
</dbReference>
<keyword evidence="3" id="KW-1185">Reference proteome</keyword>
<feature type="transmembrane region" description="Helical" evidence="1">
    <location>
        <begin position="103"/>
        <end position="125"/>
    </location>
</feature>
<evidence type="ECO:0000313" key="3">
    <source>
        <dbReference type="Proteomes" id="UP001342826"/>
    </source>
</evidence>
<protein>
    <recommendedName>
        <fullName evidence="4">Phospholipid phosphatase</fullName>
    </recommendedName>
</protein>
<dbReference type="GeneID" id="301140156"/>
<reference evidence="2 3" key="1">
    <citation type="submission" date="2023-03" db="EMBL/GenBank/DDBJ databases">
        <title>Bacillus Genome Sequencing.</title>
        <authorList>
            <person name="Dunlap C."/>
        </authorList>
    </citation>
    <scope>NUCLEOTIDE SEQUENCE [LARGE SCALE GENOMIC DNA]</scope>
    <source>
        <strain evidence="2 3">NRS-1717</strain>
    </source>
</reference>
<feature type="transmembrane region" description="Helical" evidence="1">
    <location>
        <begin position="6"/>
        <end position="24"/>
    </location>
</feature>
<sequence length="225" mass="25586">MDTAIYFLLSIAYIIIFIIGILLAKHRGWINISNVILIVILALLYDNGILALGKYLGEGELLRILNQMRYWLHAFVTPLLVLFAWHTLVNANLQWAKKRIVKWLMILLTLCLIIFELITIVPVISLEPAWNNGVLSYKKGEGADGPPIMIIGISIMLLVTSIIIWWKQKWPWYFVGILSMGIIPIINLLLKTDAPHNISEFLLMLAILATKAYQDKIIKAANINK</sequence>
<keyword evidence="1" id="KW-0812">Transmembrane</keyword>
<feature type="transmembrane region" description="Helical" evidence="1">
    <location>
        <begin position="145"/>
        <end position="165"/>
    </location>
</feature>
<gene>
    <name evidence="2" type="ORF">P9271_18695</name>
</gene>
<feature type="transmembrane region" description="Helical" evidence="1">
    <location>
        <begin position="172"/>
        <end position="190"/>
    </location>
</feature>
<dbReference type="EMBL" id="JARTFS010000016">
    <property type="protein sequence ID" value="MED4403338.1"/>
    <property type="molecule type" value="Genomic_DNA"/>
</dbReference>
<feature type="transmembrane region" description="Helical" evidence="1">
    <location>
        <begin position="70"/>
        <end position="91"/>
    </location>
</feature>
<proteinExistence type="predicted"/>
<keyword evidence="1" id="KW-1133">Transmembrane helix</keyword>
<organism evidence="2 3">
    <name type="scientific">Metabacillus fastidiosus</name>
    <dbReference type="NCBI Taxonomy" id="1458"/>
    <lineage>
        <taxon>Bacteria</taxon>
        <taxon>Bacillati</taxon>
        <taxon>Bacillota</taxon>
        <taxon>Bacilli</taxon>
        <taxon>Bacillales</taxon>
        <taxon>Bacillaceae</taxon>
        <taxon>Metabacillus</taxon>
    </lineage>
</organism>
<dbReference type="Proteomes" id="UP001342826">
    <property type="component" value="Unassembled WGS sequence"/>
</dbReference>
<accession>A0ABU6P340</accession>
<feature type="transmembrane region" description="Helical" evidence="1">
    <location>
        <begin position="31"/>
        <end position="50"/>
    </location>
</feature>
<comment type="caution">
    <text evidence="2">The sequence shown here is derived from an EMBL/GenBank/DDBJ whole genome shotgun (WGS) entry which is preliminary data.</text>
</comment>
<evidence type="ECO:0008006" key="4">
    <source>
        <dbReference type="Google" id="ProtNLM"/>
    </source>
</evidence>
<name>A0ABU6P340_9BACI</name>